<dbReference type="RefSeq" id="WP_235420989.1">
    <property type="nucleotide sequence ID" value="NZ_JXRP01000022.1"/>
</dbReference>
<proteinExistence type="predicted"/>
<evidence type="ECO:0000313" key="3">
    <source>
        <dbReference type="Proteomes" id="UP000031938"/>
    </source>
</evidence>
<gene>
    <name evidence="2" type="ORF">KP78_39360</name>
</gene>
<evidence type="ECO:0000256" key="1">
    <source>
        <dbReference type="SAM" id="SignalP"/>
    </source>
</evidence>
<comment type="caution">
    <text evidence="2">The sequence shown here is derived from an EMBL/GenBank/DDBJ whole genome shotgun (WGS) entry which is preliminary data.</text>
</comment>
<evidence type="ECO:0008006" key="4">
    <source>
        <dbReference type="Google" id="ProtNLM"/>
    </source>
</evidence>
<evidence type="ECO:0000313" key="2">
    <source>
        <dbReference type="EMBL" id="KIL42713.1"/>
    </source>
</evidence>
<dbReference type="Proteomes" id="UP000031938">
    <property type="component" value="Unassembled WGS sequence"/>
</dbReference>
<name>A0A0C2VFB9_9BACL</name>
<dbReference type="EMBL" id="JXRP01000022">
    <property type="protein sequence ID" value="KIL42713.1"/>
    <property type="molecule type" value="Genomic_DNA"/>
</dbReference>
<keyword evidence="1" id="KW-0732">Signal</keyword>
<dbReference type="AlphaFoldDB" id="A0A0C2VFB9"/>
<organism evidence="2 3">
    <name type="scientific">Jeotgalibacillus soli</name>
    <dbReference type="NCBI Taxonomy" id="889306"/>
    <lineage>
        <taxon>Bacteria</taxon>
        <taxon>Bacillati</taxon>
        <taxon>Bacillota</taxon>
        <taxon>Bacilli</taxon>
        <taxon>Bacillales</taxon>
        <taxon>Caryophanaceae</taxon>
        <taxon>Jeotgalibacillus</taxon>
    </lineage>
</organism>
<dbReference type="PATRIC" id="fig|889306.3.peg.3956"/>
<protein>
    <recommendedName>
        <fullName evidence="4">Lipoprotein</fullName>
    </recommendedName>
</protein>
<accession>A0A0C2VFB9</accession>
<feature type="signal peptide" evidence="1">
    <location>
        <begin position="1"/>
        <end position="20"/>
    </location>
</feature>
<reference evidence="2 3" key="1">
    <citation type="submission" date="2015-01" db="EMBL/GenBank/DDBJ databases">
        <title>Genome sequencing of Jeotgalibacillus soli.</title>
        <authorList>
            <person name="Goh K.M."/>
            <person name="Chan K.-G."/>
            <person name="Yaakop A.S."/>
            <person name="Ee R."/>
            <person name="Gan H.M."/>
            <person name="Chan C.S."/>
        </authorList>
    </citation>
    <scope>NUCLEOTIDE SEQUENCE [LARGE SCALE GENOMIC DNA]</scope>
    <source>
        <strain evidence="2 3">P9</strain>
    </source>
</reference>
<keyword evidence="3" id="KW-1185">Reference proteome</keyword>
<feature type="chain" id="PRO_5038944665" description="Lipoprotein" evidence="1">
    <location>
        <begin position="21"/>
        <end position="127"/>
    </location>
</feature>
<sequence>MKKCLFILLVLISFTIMVCSKEELSGKNPPEVNLNIGNENYETKLGTYCWKDKCVDTVGGPVELLKGKVPIKVNPGEKISLLMEYEPKPNESHLMQVSESNENEVLMEENSFSAPSQKGVYYYSYGG</sequence>